<name>A0A8T8SQ68_9BASI</name>
<feature type="compositionally biased region" description="Acidic residues" evidence="2">
    <location>
        <begin position="576"/>
        <end position="620"/>
    </location>
</feature>
<feature type="coiled-coil region" evidence="1">
    <location>
        <begin position="455"/>
        <end position="489"/>
    </location>
</feature>
<feature type="compositionally biased region" description="Low complexity" evidence="2">
    <location>
        <begin position="83"/>
        <end position="100"/>
    </location>
</feature>
<feature type="region of interest" description="Disordered" evidence="2">
    <location>
        <begin position="363"/>
        <end position="435"/>
    </location>
</feature>
<feature type="region of interest" description="Disordered" evidence="2">
    <location>
        <begin position="1"/>
        <end position="347"/>
    </location>
</feature>
<feature type="compositionally biased region" description="Basic and acidic residues" evidence="2">
    <location>
        <begin position="716"/>
        <end position="737"/>
    </location>
</feature>
<organism evidence="3 4">
    <name type="scientific">Tilletia indica</name>
    <dbReference type="NCBI Taxonomy" id="43049"/>
    <lineage>
        <taxon>Eukaryota</taxon>
        <taxon>Fungi</taxon>
        <taxon>Dikarya</taxon>
        <taxon>Basidiomycota</taxon>
        <taxon>Ustilaginomycotina</taxon>
        <taxon>Exobasidiomycetes</taxon>
        <taxon>Tilletiales</taxon>
        <taxon>Tilletiaceae</taxon>
        <taxon>Tilletia</taxon>
    </lineage>
</organism>
<reference evidence="3" key="2">
    <citation type="journal article" date="2019" name="IMA Fungus">
        <title>Genome sequencing and comparison of five Tilletia species to identify candidate genes for the detection of regulated species infecting wheat.</title>
        <authorList>
            <person name="Nguyen H.D.T."/>
            <person name="Sultana T."/>
            <person name="Kesanakurti P."/>
            <person name="Hambleton S."/>
        </authorList>
    </citation>
    <scope>NUCLEOTIDE SEQUENCE</scope>
    <source>
        <strain evidence="3">DAOMC 236416</strain>
    </source>
</reference>
<feature type="coiled-coil region" evidence="1">
    <location>
        <begin position="686"/>
        <end position="713"/>
    </location>
</feature>
<feature type="compositionally biased region" description="Low complexity" evidence="2">
    <location>
        <begin position="368"/>
        <end position="384"/>
    </location>
</feature>
<feature type="compositionally biased region" description="Low complexity" evidence="2">
    <location>
        <begin position="738"/>
        <end position="757"/>
    </location>
</feature>
<feature type="compositionally biased region" description="Low complexity" evidence="2">
    <location>
        <begin position="39"/>
        <end position="62"/>
    </location>
</feature>
<feature type="compositionally biased region" description="Polar residues" evidence="2">
    <location>
        <begin position="392"/>
        <end position="414"/>
    </location>
</feature>
<feature type="compositionally biased region" description="Low complexity" evidence="2">
    <location>
        <begin position="113"/>
        <end position="126"/>
    </location>
</feature>
<gene>
    <name evidence="3" type="ORF">A4X13_0g6703</name>
</gene>
<evidence type="ECO:0000256" key="2">
    <source>
        <dbReference type="SAM" id="MobiDB-lite"/>
    </source>
</evidence>
<dbReference type="PANTHER" id="PTHR38701">
    <property type="entry name" value="CHROMOSOME 8, WHOLE GENOME SHOTGUN SEQUENCE"/>
    <property type="match status" value="1"/>
</dbReference>
<feature type="compositionally biased region" description="Low complexity" evidence="2">
    <location>
        <begin position="290"/>
        <end position="305"/>
    </location>
</feature>
<sequence>MDEVGGLKDEGDDLNLVISKKERMPAAAATQPPKRRVLGGISTTPVGGPSSSSASSTSPNPTRVLRPTSSTAQYRPPSSQGRPLSTSTLSPPSASSASSPRIRAKVDLANIVSSSSSPASHAPTSSGRSSPFKQQQQQQQQARTPIRRTGSTASIPSSQHGAHQQTTPRIHLSGTNVAAPSSPISTRSNSIVSNNNPGASSSSSSYLTGPPSPNVTIRAKHRNQSIDLGSTSSSSLAASARLPISLQPSSKNAPPSPHSHRRISSSSIVTAPTPFPPSQSLTKDHHHQNSISPPSSSVSSSASSSRRAHVIIGPSSTAAGGGAGNGAIKVHSPTLAEHPPPSISLATPYESPVMRYETLPSTNAYDFSSPKSGHISPTSSSTSHDPFFPRQRGSSSSLTTPSHIANLPSITHELQQQHDQHQQQQQATEAKHDPEVEARVAAAVAAIDAKKERKMLDLEITNKSLLAINANLEKERLKMSKEMRELRRRTAIAAAAAAAGGGAGALGSSSFGSGIGGFIALLRGGRKHSADGSEVGGSVDGVGALSADDPGGLAAELGAPLENDEEYWLHAAMAELTDDEDGPSDDEDGSVRIDDDEDRDPEGDDGDGFPLDGEDDDGDDIVTAGGSAFDDRRQRARQRALAERKVAQLVRDWQKLDAAHTRCRSLVEDMLLRGRLACKLSLGPDQEEIVEEVRREEEAAEEERRKLMEMEMKRGTRVLHPVEMEERREAEKRERENAVAAAAAAMSTTAVTEAGAGTAVGGPVEGSAEQADLSTESQTDSAASGDTSVGTTGSNASSSTSTSSSSSLPPPTLVLPDDGEAEEEHTDAELDNSDARSDISSKTERAPEALDEGDLSSGSARVGDGASAADISVD</sequence>
<comment type="caution">
    <text evidence="3">The sequence shown here is derived from an EMBL/GenBank/DDBJ whole genome shotgun (WGS) entry which is preliminary data.</text>
</comment>
<feature type="compositionally biased region" description="Polar residues" evidence="2">
    <location>
        <begin position="67"/>
        <end position="82"/>
    </location>
</feature>
<feature type="region of interest" description="Disordered" evidence="2">
    <location>
        <begin position="716"/>
        <end position="874"/>
    </location>
</feature>
<feature type="compositionally biased region" description="Low complexity" evidence="2">
    <location>
        <begin position="787"/>
        <end position="807"/>
    </location>
</feature>
<feature type="region of interest" description="Disordered" evidence="2">
    <location>
        <begin position="576"/>
        <end position="635"/>
    </location>
</feature>
<evidence type="ECO:0000313" key="3">
    <source>
        <dbReference type="EMBL" id="KAE8244284.1"/>
    </source>
</evidence>
<dbReference type="AlphaFoldDB" id="A0A8T8SQ68"/>
<feature type="compositionally biased region" description="Polar residues" evidence="2">
    <location>
        <begin position="149"/>
        <end position="199"/>
    </location>
</feature>
<feature type="compositionally biased region" description="Basic and acidic residues" evidence="2">
    <location>
        <begin position="833"/>
        <end position="848"/>
    </location>
</feature>
<dbReference type="EMBL" id="LWDF02000680">
    <property type="protein sequence ID" value="KAE8244284.1"/>
    <property type="molecule type" value="Genomic_DNA"/>
</dbReference>
<dbReference type="Proteomes" id="UP000077521">
    <property type="component" value="Unassembled WGS sequence"/>
</dbReference>
<dbReference type="PANTHER" id="PTHR38701:SF1">
    <property type="entry name" value="UP-REGULATED DURING SEPTATION PROTEIN 1 DOMAIN-CONTAINING PROTEIN"/>
    <property type="match status" value="1"/>
</dbReference>
<proteinExistence type="predicted"/>
<keyword evidence="4" id="KW-1185">Reference proteome</keyword>
<feature type="compositionally biased region" description="Low complexity" evidence="2">
    <location>
        <begin position="225"/>
        <end position="246"/>
    </location>
</feature>
<evidence type="ECO:0000313" key="4">
    <source>
        <dbReference type="Proteomes" id="UP000077521"/>
    </source>
</evidence>
<accession>A0A8T8SQ68</accession>
<feature type="compositionally biased region" description="Acidic residues" evidence="2">
    <location>
        <begin position="817"/>
        <end position="832"/>
    </location>
</feature>
<protein>
    <submittedName>
        <fullName evidence="3">Uncharacterized protein</fullName>
    </submittedName>
</protein>
<reference evidence="3" key="1">
    <citation type="submission" date="2016-04" db="EMBL/GenBank/DDBJ databases">
        <authorList>
            <person name="Nguyen H.D."/>
            <person name="Samba Siva P."/>
            <person name="Cullis J."/>
            <person name="Levesque C.A."/>
            <person name="Hambleton S."/>
        </authorList>
    </citation>
    <scope>NUCLEOTIDE SEQUENCE</scope>
    <source>
        <strain evidence="3">DAOMC 236416</strain>
    </source>
</reference>
<feature type="compositionally biased region" description="Polar residues" evidence="2">
    <location>
        <begin position="772"/>
        <end position="786"/>
    </location>
</feature>
<keyword evidence="1" id="KW-0175">Coiled coil</keyword>
<evidence type="ECO:0000256" key="1">
    <source>
        <dbReference type="SAM" id="Coils"/>
    </source>
</evidence>